<dbReference type="InterPro" id="IPR054615">
    <property type="entry name" value="Symport_access"/>
</dbReference>
<name>A0ABW2NVG4_9BACL</name>
<evidence type="ECO:0000313" key="2">
    <source>
        <dbReference type="EMBL" id="MFC7373258.1"/>
    </source>
</evidence>
<feature type="transmembrane region" description="Helical" evidence="1">
    <location>
        <begin position="12"/>
        <end position="31"/>
    </location>
</feature>
<accession>A0ABW2NVG4</accession>
<keyword evidence="3" id="KW-1185">Reference proteome</keyword>
<keyword evidence="1" id="KW-0472">Membrane</keyword>
<dbReference type="RefSeq" id="WP_379751012.1">
    <property type="nucleotide sequence ID" value="NZ_JBHTCP010000051.1"/>
</dbReference>
<dbReference type="NCBIfam" id="NF045580">
    <property type="entry name" value="symport_access"/>
    <property type="match status" value="1"/>
</dbReference>
<protein>
    <submittedName>
        <fullName evidence="2">Symporter small accessory protein</fullName>
    </submittedName>
</protein>
<evidence type="ECO:0000256" key="1">
    <source>
        <dbReference type="SAM" id="Phobius"/>
    </source>
</evidence>
<keyword evidence="1" id="KW-1133">Transmembrane helix</keyword>
<proteinExistence type="predicted"/>
<keyword evidence="1" id="KW-0812">Transmembrane</keyword>
<dbReference type="Proteomes" id="UP001596549">
    <property type="component" value="Unassembled WGS sequence"/>
</dbReference>
<reference evidence="3" key="1">
    <citation type="journal article" date="2019" name="Int. J. Syst. Evol. Microbiol.">
        <title>The Global Catalogue of Microorganisms (GCM) 10K type strain sequencing project: providing services to taxonomists for standard genome sequencing and annotation.</title>
        <authorList>
            <consortium name="The Broad Institute Genomics Platform"/>
            <consortium name="The Broad Institute Genome Sequencing Center for Infectious Disease"/>
            <person name="Wu L."/>
            <person name="Ma J."/>
        </authorList>
    </citation>
    <scope>NUCLEOTIDE SEQUENCE [LARGE SCALE GENOMIC DNA]</scope>
    <source>
        <strain evidence="3">NBRC 106396</strain>
    </source>
</reference>
<evidence type="ECO:0000313" key="3">
    <source>
        <dbReference type="Proteomes" id="UP001596549"/>
    </source>
</evidence>
<dbReference type="EMBL" id="JBHTCP010000051">
    <property type="protein sequence ID" value="MFC7373258.1"/>
    <property type="molecule type" value="Genomic_DNA"/>
</dbReference>
<comment type="caution">
    <text evidence="2">The sequence shown here is derived from an EMBL/GenBank/DDBJ whole genome shotgun (WGS) entry which is preliminary data.</text>
</comment>
<sequence length="39" mass="4218">MLGMEDGTIAFVWIATVLSMIGCIIFGILMWNKGGDESP</sequence>
<gene>
    <name evidence="2" type="ORF">ACFQPF_16575</name>
</gene>
<organism evidence="2 3">
    <name type="scientific">Fictibacillus iocasae</name>
    <dbReference type="NCBI Taxonomy" id="2715437"/>
    <lineage>
        <taxon>Bacteria</taxon>
        <taxon>Bacillati</taxon>
        <taxon>Bacillota</taxon>
        <taxon>Bacilli</taxon>
        <taxon>Bacillales</taxon>
        <taxon>Fictibacillaceae</taxon>
        <taxon>Fictibacillus</taxon>
    </lineage>
</organism>